<dbReference type="OrthoDB" id="10659866at2759"/>
<organism evidence="1 2">
    <name type="scientific">Stentor coeruleus</name>
    <dbReference type="NCBI Taxonomy" id="5963"/>
    <lineage>
        <taxon>Eukaryota</taxon>
        <taxon>Sar</taxon>
        <taxon>Alveolata</taxon>
        <taxon>Ciliophora</taxon>
        <taxon>Postciliodesmatophora</taxon>
        <taxon>Heterotrichea</taxon>
        <taxon>Heterotrichida</taxon>
        <taxon>Stentoridae</taxon>
        <taxon>Stentor</taxon>
    </lineage>
</organism>
<dbReference type="Proteomes" id="UP000187209">
    <property type="component" value="Unassembled WGS sequence"/>
</dbReference>
<sequence>MNNFMFYDQYEDLMMKFSRFSLEIHKLKTNSDILNECSTSILSNLFNQLQVIQNHAEKLFDILISTCFQLISRSQRLSKSLAKSQGRVQKCLTLQQQYSSREKRVKLKNKNLTSSLHKLKCFMRKEVENLEFSYKKQQKIHSKLSSEYNSSLEALDKSFTTALDLPLGFSKVQSPNTSQEFSELMKGLHLPGDTFIDNSRISVEKNPGGWVSEYDSDHESKCETEDIKNAIKVLMKANLLSQDTSLHKLNDILDDHDNENLELMLQLLEIKGNLKNSLCLEDTTPMTSAVMGDNDVFQTILSPGHKGPIVFESEEEANFANN</sequence>
<keyword evidence="2" id="KW-1185">Reference proteome</keyword>
<proteinExistence type="predicted"/>
<gene>
    <name evidence="1" type="ORF">SteCoe_8565</name>
</gene>
<dbReference type="AlphaFoldDB" id="A0A1R2CJY1"/>
<protein>
    <submittedName>
        <fullName evidence="1">Uncharacterized protein</fullName>
    </submittedName>
</protein>
<reference evidence="1 2" key="1">
    <citation type="submission" date="2016-11" db="EMBL/GenBank/DDBJ databases">
        <title>The macronuclear genome of Stentor coeruleus: a giant cell with tiny introns.</title>
        <authorList>
            <person name="Slabodnick M."/>
            <person name="Ruby J.G."/>
            <person name="Reiff S.B."/>
            <person name="Swart E.C."/>
            <person name="Gosai S."/>
            <person name="Prabakaran S."/>
            <person name="Witkowska E."/>
            <person name="Larue G.E."/>
            <person name="Fisher S."/>
            <person name="Freeman R.M."/>
            <person name="Gunawardena J."/>
            <person name="Chu W."/>
            <person name="Stover N.A."/>
            <person name="Gregory B.D."/>
            <person name="Nowacki M."/>
            <person name="Derisi J."/>
            <person name="Roy S.W."/>
            <person name="Marshall W.F."/>
            <person name="Sood P."/>
        </authorList>
    </citation>
    <scope>NUCLEOTIDE SEQUENCE [LARGE SCALE GENOMIC DNA]</scope>
    <source>
        <strain evidence="1">WM001</strain>
    </source>
</reference>
<evidence type="ECO:0000313" key="2">
    <source>
        <dbReference type="Proteomes" id="UP000187209"/>
    </source>
</evidence>
<dbReference type="EMBL" id="MPUH01000129">
    <property type="protein sequence ID" value="OMJ89270.1"/>
    <property type="molecule type" value="Genomic_DNA"/>
</dbReference>
<comment type="caution">
    <text evidence="1">The sequence shown here is derived from an EMBL/GenBank/DDBJ whole genome shotgun (WGS) entry which is preliminary data.</text>
</comment>
<evidence type="ECO:0000313" key="1">
    <source>
        <dbReference type="EMBL" id="OMJ89270.1"/>
    </source>
</evidence>
<name>A0A1R2CJY1_9CILI</name>
<accession>A0A1R2CJY1</accession>